<dbReference type="PANTHER" id="PTHR19944">
    <property type="entry name" value="MHC CLASS II-RELATED"/>
    <property type="match status" value="1"/>
</dbReference>
<evidence type="ECO:0000259" key="1">
    <source>
        <dbReference type="PROSITE" id="PS50835"/>
    </source>
</evidence>
<reference evidence="2" key="1">
    <citation type="submission" date="2025-08" db="UniProtKB">
        <authorList>
            <consortium name="Ensembl"/>
        </authorList>
    </citation>
    <scope>IDENTIFICATION</scope>
</reference>
<dbReference type="PROSITE" id="PS50835">
    <property type="entry name" value="IG_LIKE"/>
    <property type="match status" value="1"/>
</dbReference>
<reference evidence="2" key="2">
    <citation type="submission" date="2025-09" db="UniProtKB">
        <authorList>
            <consortium name="Ensembl"/>
        </authorList>
    </citation>
    <scope>IDENTIFICATION</scope>
</reference>
<dbReference type="OrthoDB" id="9940220at2759"/>
<evidence type="ECO:0000313" key="3">
    <source>
        <dbReference type="Proteomes" id="UP000694569"/>
    </source>
</evidence>
<dbReference type="SMART" id="SM00407">
    <property type="entry name" value="IGc1"/>
    <property type="match status" value="1"/>
</dbReference>
<dbReference type="CDD" id="cd00098">
    <property type="entry name" value="IgC1"/>
    <property type="match status" value="1"/>
</dbReference>
<dbReference type="InterPro" id="IPR036179">
    <property type="entry name" value="Ig-like_dom_sf"/>
</dbReference>
<organism evidence="2 3">
    <name type="scientific">Leptobrachium leishanense</name>
    <name type="common">Leishan spiny toad</name>
    <dbReference type="NCBI Taxonomy" id="445787"/>
    <lineage>
        <taxon>Eukaryota</taxon>
        <taxon>Metazoa</taxon>
        <taxon>Chordata</taxon>
        <taxon>Craniata</taxon>
        <taxon>Vertebrata</taxon>
        <taxon>Euteleostomi</taxon>
        <taxon>Amphibia</taxon>
        <taxon>Batrachia</taxon>
        <taxon>Anura</taxon>
        <taxon>Pelobatoidea</taxon>
        <taxon>Megophryidae</taxon>
        <taxon>Leptobrachium</taxon>
    </lineage>
</organism>
<keyword evidence="3" id="KW-1185">Reference proteome</keyword>
<proteinExistence type="predicted"/>
<dbReference type="AlphaFoldDB" id="A0A8C5PR11"/>
<dbReference type="GeneTree" id="ENSGT01140000285734"/>
<dbReference type="InterPro" id="IPR013783">
    <property type="entry name" value="Ig-like_fold"/>
</dbReference>
<dbReference type="Gene3D" id="2.60.40.10">
    <property type="entry name" value="Immunoglobulins"/>
    <property type="match status" value="1"/>
</dbReference>
<accession>A0A8C5PR11</accession>
<dbReference type="InterPro" id="IPR050160">
    <property type="entry name" value="MHC/Immunoglobulin"/>
</dbReference>
<sequence length="176" mass="19697">GVSATGGVLMIVSFTSPSVTEMVRSWKGLYHDVGVGKERDRSASVIRITSSTTSSLVKLAIPNLALNYCLMISFFNAPPEVKVTGRHVDINEESVLSCLITGFYPADIDIKWLKDGEILDHVSENRPQRNPNGTYSVTTSLFLSLNDWADPAHSRERVHQKYMYNLLAECCIWRFL</sequence>
<feature type="domain" description="Ig-like" evidence="1">
    <location>
        <begin position="79"/>
        <end position="150"/>
    </location>
</feature>
<dbReference type="SUPFAM" id="SSF48726">
    <property type="entry name" value="Immunoglobulin"/>
    <property type="match status" value="1"/>
</dbReference>
<dbReference type="PANTHER" id="PTHR19944:SF106">
    <property type="entry name" value="TYROSINE-PROTEIN PHOSPHATASE NON-RECEPTOR TYPE SUBSTRATE 1"/>
    <property type="match status" value="1"/>
</dbReference>
<evidence type="ECO:0000313" key="2">
    <source>
        <dbReference type="Ensembl" id="ENSLLEP00000026679.1"/>
    </source>
</evidence>
<dbReference type="InterPro" id="IPR007110">
    <property type="entry name" value="Ig-like_dom"/>
</dbReference>
<protein>
    <recommendedName>
        <fullName evidence="1">Ig-like domain-containing protein</fullName>
    </recommendedName>
</protein>
<dbReference type="Proteomes" id="UP000694569">
    <property type="component" value="Unplaced"/>
</dbReference>
<dbReference type="Pfam" id="PF07654">
    <property type="entry name" value="C1-set"/>
    <property type="match status" value="1"/>
</dbReference>
<dbReference type="InterPro" id="IPR003597">
    <property type="entry name" value="Ig_C1-set"/>
</dbReference>
<name>A0A8C5PR11_9ANUR</name>
<dbReference type="Ensembl" id="ENSLLET00000027717.1">
    <property type="protein sequence ID" value="ENSLLEP00000026679.1"/>
    <property type="gene ID" value="ENSLLEG00000016892.1"/>
</dbReference>